<organism evidence="4 5">
    <name type="scientific">Bythopirellula polymerisocia</name>
    <dbReference type="NCBI Taxonomy" id="2528003"/>
    <lineage>
        <taxon>Bacteria</taxon>
        <taxon>Pseudomonadati</taxon>
        <taxon>Planctomycetota</taxon>
        <taxon>Planctomycetia</taxon>
        <taxon>Pirellulales</taxon>
        <taxon>Lacipirellulaceae</taxon>
        <taxon>Bythopirellula</taxon>
    </lineage>
</organism>
<evidence type="ECO:0000313" key="4">
    <source>
        <dbReference type="EMBL" id="TWU29400.1"/>
    </source>
</evidence>
<evidence type="ECO:0000313" key="5">
    <source>
        <dbReference type="Proteomes" id="UP000318437"/>
    </source>
</evidence>
<proteinExistence type="predicted"/>
<feature type="transmembrane region" description="Helical" evidence="1">
    <location>
        <begin position="278"/>
        <end position="297"/>
    </location>
</feature>
<feature type="domain" description="Glycosyltransferase 2-like" evidence="2">
    <location>
        <begin position="50"/>
        <end position="212"/>
    </location>
</feature>
<dbReference type="OrthoDB" id="9810303at2"/>
<dbReference type="EC" id="2.4.2.53" evidence="4"/>
<evidence type="ECO:0000259" key="2">
    <source>
        <dbReference type="Pfam" id="PF00535"/>
    </source>
</evidence>
<dbReference type="Pfam" id="PF00535">
    <property type="entry name" value="Glycos_transf_2"/>
    <property type="match status" value="1"/>
</dbReference>
<protein>
    <submittedName>
        <fullName evidence="4">Undecaprenyl-phosphate 4-deoxy-4-formamido-L-arabinose transferase</fullName>
        <ecNumber evidence="4">2.4.2.53</ecNumber>
    </submittedName>
</protein>
<dbReference type="Pfam" id="PF26629">
    <property type="entry name" value="GT2_TM_C"/>
    <property type="match status" value="1"/>
</dbReference>
<feature type="transmembrane region" description="Helical" evidence="1">
    <location>
        <begin position="400"/>
        <end position="424"/>
    </location>
</feature>
<dbReference type="InterPro" id="IPR029044">
    <property type="entry name" value="Nucleotide-diphossugar_trans"/>
</dbReference>
<dbReference type="CDD" id="cd04179">
    <property type="entry name" value="DPM_DPG-synthase_like"/>
    <property type="match status" value="1"/>
</dbReference>
<feature type="domain" description="Low-salt glycan biosynthesis hexosyltransferase Agl6 C-terminal transmembrane region" evidence="3">
    <location>
        <begin position="332"/>
        <end position="425"/>
    </location>
</feature>
<evidence type="ECO:0000259" key="3">
    <source>
        <dbReference type="Pfam" id="PF26629"/>
    </source>
</evidence>
<dbReference type="InterPro" id="IPR058718">
    <property type="entry name" value="Agl6_TM_C"/>
</dbReference>
<keyword evidence="1" id="KW-0472">Membrane</keyword>
<feature type="transmembrane region" description="Helical" evidence="1">
    <location>
        <begin position="317"/>
        <end position="338"/>
    </location>
</feature>
<sequence length="430" mass="47216">MSQSISESLPQSPAQQVEATADSILLRLQETEQSVREALAVDELAVPEVSIVMPCLNEADTLAICIEKAQRAMREACIEGEVIVADNGSTDGSQEIARQLGARVVLVTEKGYGNALMGGIRATRGKFVIMGDADDSYDFLEIPKFVAKLRDGHDLVQGCRLPSGGGKVMPGAMPTLHRWWGNPMFSWLVQRMFRAPIHDVYCGLRGFTKRLYNRLDLRCTGMEFATEMIIKSSLFEVDIAEVPTTLHPDGRKAHAPHMRTFRDGWRTLRFFLMYSPRWLFLVPGIGLALLGILGYVLAMPGTSILGATLDAHTLLAASLSILLGFQLVQFAVFAKTFAITEGLLPDDIRFGGLLRIMNLERCLICGVLAFCTGSGLLLAATGTWWNANFGALDYSSTMRWVIPGVTLAALGCQTIFASFFVSILRMGRRK</sequence>
<dbReference type="Proteomes" id="UP000318437">
    <property type="component" value="Unassembled WGS sequence"/>
</dbReference>
<keyword evidence="1" id="KW-1133">Transmembrane helix</keyword>
<keyword evidence="1" id="KW-0812">Transmembrane</keyword>
<dbReference type="InterPro" id="IPR001173">
    <property type="entry name" value="Glyco_trans_2-like"/>
</dbReference>
<reference evidence="4 5" key="1">
    <citation type="submission" date="2019-02" db="EMBL/GenBank/DDBJ databases">
        <title>Deep-cultivation of Planctomycetes and their phenomic and genomic characterization uncovers novel biology.</title>
        <authorList>
            <person name="Wiegand S."/>
            <person name="Jogler M."/>
            <person name="Boedeker C."/>
            <person name="Pinto D."/>
            <person name="Vollmers J."/>
            <person name="Rivas-Marin E."/>
            <person name="Kohn T."/>
            <person name="Peeters S.H."/>
            <person name="Heuer A."/>
            <person name="Rast P."/>
            <person name="Oberbeckmann S."/>
            <person name="Bunk B."/>
            <person name="Jeske O."/>
            <person name="Meyerdierks A."/>
            <person name="Storesund J.E."/>
            <person name="Kallscheuer N."/>
            <person name="Luecker S."/>
            <person name="Lage O.M."/>
            <person name="Pohl T."/>
            <person name="Merkel B.J."/>
            <person name="Hornburger P."/>
            <person name="Mueller R.-W."/>
            <person name="Bruemmer F."/>
            <person name="Labrenz M."/>
            <person name="Spormann A.M."/>
            <person name="Op Den Camp H."/>
            <person name="Overmann J."/>
            <person name="Amann R."/>
            <person name="Jetten M.S.M."/>
            <person name="Mascher T."/>
            <person name="Medema M.H."/>
            <person name="Devos D.P."/>
            <person name="Kaster A.-K."/>
            <person name="Ovreas L."/>
            <person name="Rohde M."/>
            <person name="Galperin M.Y."/>
            <person name="Jogler C."/>
        </authorList>
    </citation>
    <scope>NUCLEOTIDE SEQUENCE [LARGE SCALE GENOMIC DNA]</scope>
    <source>
        <strain evidence="4 5">Pla144</strain>
    </source>
</reference>
<name>A0A5C6CXX0_9BACT</name>
<accession>A0A5C6CXX0</accession>
<keyword evidence="5" id="KW-1185">Reference proteome</keyword>
<dbReference type="SUPFAM" id="SSF53448">
    <property type="entry name" value="Nucleotide-diphospho-sugar transferases"/>
    <property type="match status" value="1"/>
</dbReference>
<dbReference type="GO" id="GO:0099621">
    <property type="term" value="F:undecaprenyl-phosphate 4-deoxy-4-formamido-L-arabinose transferase activity"/>
    <property type="evidence" value="ECO:0007669"/>
    <property type="project" value="UniProtKB-EC"/>
</dbReference>
<comment type="caution">
    <text evidence="4">The sequence shown here is derived from an EMBL/GenBank/DDBJ whole genome shotgun (WGS) entry which is preliminary data.</text>
</comment>
<dbReference type="PANTHER" id="PTHR48090:SF7">
    <property type="entry name" value="RFBJ PROTEIN"/>
    <property type="match status" value="1"/>
</dbReference>
<feature type="transmembrane region" description="Helical" evidence="1">
    <location>
        <begin position="359"/>
        <end position="380"/>
    </location>
</feature>
<evidence type="ECO:0000256" key="1">
    <source>
        <dbReference type="SAM" id="Phobius"/>
    </source>
</evidence>
<dbReference type="AlphaFoldDB" id="A0A5C6CXX0"/>
<gene>
    <name evidence="4" type="primary">arnC_1</name>
    <name evidence="4" type="ORF">Pla144_01780</name>
</gene>
<dbReference type="InterPro" id="IPR050256">
    <property type="entry name" value="Glycosyltransferase_2"/>
</dbReference>
<keyword evidence="4" id="KW-0808">Transferase</keyword>
<keyword evidence="4" id="KW-0328">Glycosyltransferase</keyword>
<dbReference type="EMBL" id="SJPS01000001">
    <property type="protein sequence ID" value="TWU29400.1"/>
    <property type="molecule type" value="Genomic_DNA"/>
</dbReference>
<dbReference type="PANTHER" id="PTHR48090">
    <property type="entry name" value="UNDECAPRENYL-PHOSPHATE 4-DEOXY-4-FORMAMIDO-L-ARABINOSE TRANSFERASE-RELATED"/>
    <property type="match status" value="1"/>
</dbReference>
<dbReference type="Gene3D" id="3.90.550.10">
    <property type="entry name" value="Spore Coat Polysaccharide Biosynthesis Protein SpsA, Chain A"/>
    <property type="match status" value="1"/>
</dbReference>
<dbReference type="RefSeq" id="WP_146447432.1">
    <property type="nucleotide sequence ID" value="NZ_SJPS01000001.1"/>
</dbReference>